<evidence type="ECO:0000256" key="4">
    <source>
        <dbReference type="ARBA" id="ARBA00022692"/>
    </source>
</evidence>
<keyword evidence="10" id="KW-0407">Ion channel</keyword>
<keyword evidence="12" id="KW-1185">Reference proteome</keyword>
<evidence type="ECO:0000256" key="7">
    <source>
        <dbReference type="ARBA" id="ARBA00022989"/>
    </source>
</evidence>
<sequence length="87" mass="9981">MERQKQGGAYSSHRAQTEKHVVVCTTTLQADTVMDFLNEFYSHPKVQVLISQMQVKHFYARQSVCQPARRPKTLTLPITFAILKMAN</sequence>
<dbReference type="Proteomes" id="UP000828390">
    <property type="component" value="Unassembled WGS sequence"/>
</dbReference>
<keyword evidence="7" id="KW-1133">Transmembrane helix</keyword>
<name>A0A9D4J153_DREPO</name>
<dbReference type="GO" id="GO:0005886">
    <property type="term" value="C:plasma membrane"/>
    <property type="evidence" value="ECO:0007669"/>
    <property type="project" value="TreeGrafter"/>
</dbReference>
<gene>
    <name evidence="11" type="ORF">DPMN_145523</name>
</gene>
<comment type="subcellular location">
    <subcellularLocation>
        <location evidence="1">Membrane</location>
        <topology evidence="1">Multi-pass membrane protein</topology>
    </subcellularLocation>
</comment>
<proteinExistence type="predicted"/>
<keyword evidence="3" id="KW-0633">Potassium transport</keyword>
<accession>A0A9D4J153</accession>
<reference evidence="11" key="1">
    <citation type="journal article" date="2019" name="bioRxiv">
        <title>The Genome of the Zebra Mussel, Dreissena polymorpha: A Resource for Invasive Species Research.</title>
        <authorList>
            <person name="McCartney M.A."/>
            <person name="Auch B."/>
            <person name="Kono T."/>
            <person name="Mallez S."/>
            <person name="Zhang Y."/>
            <person name="Obille A."/>
            <person name="Becker A."/>
            <person name="Abrahante J.E."/>
            <person name="Garbe J."/>
            <person name="Badalamenti J.P."/>
            <person name="Herman A."/>
            <person name="Mangelson H."/>
            <person name="Liachko I."/>
            <person name="Sullivan S."/>
            <person name="Sone E.D."/>
            <person name="Koren S."/>
            <person name="Silverstein K.A.T."/>
            <person name="Beckman K.B."/>
            <person name="Gohl D.M."/>
        </authorList>
    </citation>
    <scope>NUCLEOTIDE SEQUENCE</scope>
    <source>
        <strain evidence="11">Duluth1</strain>
        <tissue evidence="11">Whole animal</tissue>
    </source>
</reference>
<comment type="caution">
    <text evidence="11">The sequence shown here is derived from an EMBL/GenBank/DDBJ whole genome shotgun (WGS) entry which is preliminary data.</text>
</comment>
<dbReference type="AlphaFoldDB" id="A0A9D4J153"/>
<dbReference type="GO" id="GO:0005228">
    <property type="term" value="F:intracellular sodium-activated potassium channel activity"/>
    <property type="evidence" value="ECO:0007669"/>
    <property type="project" value="TreeGrafter"/>
</dbReference>
<evidence type="ECO:0000256" key="9">
    <source>
        <dbReference type="ARBA" id="ARBA00023136"/>
    </source>
</evidence>
<evidence type="ECO:0000256" key="1">
    <source>
        <dbReference type="ARBA" id="ARBA00004141"/>
    </source>
</evidence>
<keyword evidence="5" id="KW-0631">Potassium channel</keyword>
<dbReference type="InterPro" id="IPR047871">
    <property type="entry name" value="K_chnl_Slo-like"/>
</dbReference>
<evidence type="ECO:0000256" key="6">
    <source>
        <dbReference type="ARBA" id="ARBA00022958"/>
    </source>
</evidence>
<keyword evidence="9" id="KW-0472">Membrane</keyword>
<reference evidence="11" key="2">
    <citation type="submission" date="2020-11" db="EMBL/GenBank/DDBJ databases">
        <authorList>
            <person name="McCartney M.A."/>
            <person name="Auch B."/>
            <person name="Kono T."/>
            <person name="Mallez S."/>
            <person name="Becker A."/>
            <person name="Gohl D.M."/>
            <person name="Silverstein K.A.T."/>
            <person name="Koren S."/>
            <person name="Bechman K.B."/>
            <person name="Herman A."/>
            <person name="Abrahante J.E."/>
            <person name="Garbe J."/>
        </authorList>
    </citation>
    <scope>NUCLEOTIDE SEQUENCE</scope>
    <source>
        <strain evidence="11">Duluth1</strain>
        <tissue evidence="11">Whole animal</tissue>
    </source>
</reference>
<keyword evidence="4" id="KW-0812">Transmembrane</keyword>
<evidence type="ECO:0000256" key="3">
    <source>
        <dbReference type="ARBA" id="ARBA00022538"/>
    </source>
</evidence>
<keyword evidence="8" id="KW-0406">Ion transport</keyword>
<evidence type="ECO:0000256" key="2">
    <source>
        <dbReference type="ARBA" id="ARBA00022448"/>
    </source>
</evidence>
<evidence type="ECO:0000313" key="12">
    <source>
        <dbReference type="Proteomes" id="UP000828390"/>
    </source>
</evidence>
<keyword evidence="6" id="KW-0630">Potassium</keyword>
<evidence type="ECO:0000256" key="5">
    <source>
        <dbReference type="ARBA" id="ARBA00022826"/>
    </source>
</evidence>
<dbReference type="PANTHER" id="PTHR10027">
    <property type="entry name" value="CALCIUM-ACTIVATED POTASSIUM CHANNEL ALPHA CHAIN"/>
    <property type="match status" value="1"/>
</dbReference>
<evidence type="ECO:0000256" key="10">
    <source>
        <dbReference type="ARBA" id="ARBA00023303"/>
    </source>
</evidence>
<evidence type="ECO:0000256" key="8">
    <source>
        <dbReference type="ARBA" id="ARBA00023065"/>
    </source>
</evidence>
<keyword evidence="2" id="KW-0813">Transport</keyword>
<dbReference type="GO" id="GO:0015271">
    <property type="term" value="F:outward rectifier potassium channel activity"/>
    <property type="evidence" value="ECO:0007669"/>
    <property type="project" value="TreeGrafter"/>
</dbReference>
<dbReference type="PANTHER" id="PTHR10027:SF10">
    <property type="entry name" value="SLOWPOKE 2, ISOFORM D"/>
    <property type="match status" value="1"/>
</dbReference>
<protein>
    <submittedName>
        <fullName evidence="11">Uncharacterized protein</fullName>
    </submittedName>
</protein>
<dbReference type="EMBL" id="JAIWYP010000007">
    <property type="protein sequence ID" value="KAH3792034.1"/>
    <property type="molecule type" value="Genomic_DNA"/>
</dbReference>
<evidence type="ECO:0000313" key="11">
    <source>
        <dbReference type="EMBL" id="KAH3792034.1"/>
    </source>
</evidence>
<organism evidence="11 12">
    <name type="scientific">Dreissena polymorpha</name>
    <name type="common">Zebra mussel</name>
    <name type="synonym">Mytilus polymorpha</name>
    <dbReference type="NCBI Taxonomy" id="45954"/>
    <lineage>
        <taxon>Eukaryota</taxon>
        <taxon>Metazoa</taxon>
        <taxon>Spiralia</taxon>
        <taxon>Lophotrochozoa</taxon>
        <taxon>Mollusca</taxon>
        <taxon>Bivalvia</taxon>
        <taxon>Autobranchia</taxon>
        <taxon>Heteroconchia</taxon>
        <taxon>Euheterodonta</taxon>
        <taxon>Imparidentia</taxon>
        <taxon>Neoheterodontei</taxon>
        <taxon>Myida</taxon>
        <taxon>Dreissenoidea</taxon>
        <taxon>Dreissenidae</taxon>
        <taxon>Dreissena</taxon>
    </lineage>
</organism>